<name>A0A9W4X1A9_9GLOM</name>
<keyword evidence="3" id="KW-1185">Reference proteome</keyword>
<gene>
    <name evidence="2" type="ORF">FWILDA_LOCUS16730</name>
</gene>
<dbReference type="Gene3D" id="1.20.5.170">
    <property type="match status" value="1"/>
</dbReference>
<accession>A0A9W4X1A9</accession>
<evidence type="ECO:0000256" key="1">
    <source>
        <dbReference type="SAM" id="Coils"/>
    </source>
</evidence>
<reference evidence="2" key="1">
    <citation type="submission" date="2022-08" db="EMBL/GenBank/DDBJ databases">
        <authorList>
            <person name="Kallberg Y."/>
            <person name="Tangrot J."/>
            <person name="Rosling A."/>
        </authorList>
    </citation>
    <scope>NUCLEOTIDE SEQUENCE</scope>
    <source>
        <strain evidence="2">Wild A</strain>
    </source>
</reference>
<proteinExistence type="predicted"/>
<dbReference type="AlphaFoldDB" id="A0A9W4X1A9"/>
<dbReference type="Proteomes" id="UP001153678">
    <property type="component" value="Unassembled WGS sequence"/>
</dbReference>
<feature type="coiled-coil region" evidence="1">
    <location>
        <begin position="2"/>
        <end position="54"/>
    </location>
</feature>
<evidence type="ECO:0000313" key="3">
    <source>
        <dbReference type="Proteomes" id="UP001153678"/>
    </source>
</evidence>
<dbReference type="EMBL" id="CAMKVN010011370">
    <property type="protein sequence ID" value="CAI2194744.1"/>
    <property type="molecule type" value="Genomic_DNA"/>
</dbReference>
<feature type="non-terminal residue" evidence="2">
    <location>
        <position position="109"/>
    </location>
</feature>
<keyword evidence="1" id="KW-0175">Coiled coil</keyword>
<evidence type="ECO:0000313" key="2">
    <source>
        <dbReference type="EMBL" id="CAI2194744.1"/>
    </source>
</evidence>
<comment type="caution">
    <text evidence="2">The sequence shown here is derived from an EMBL/GenBank/DDBJ whole genome shotgun (WGS) entry which is preliminary data.</text>
</comment>
<sequence>WFNQLEREYSRCEQEIQDFNKDIERLENASEEKMAELRSKISSLKSQLYQVKKDVMMISQNQGVNSTDNANDPPIGREVAIGTRQFVKLRVVEGPWSEDWRVARGHLTN</sequence>
<feature type="non-terminal residue" evidence="2">
    <location>
        <position position="1"/>
    </location>
</feature>
<organism evidence="2 3">
    <name type="scientific">Funneliformis geosporum</name>
    <dbReference type="NCBI Taxonomy" id="1117311"/>
    <lineage>
        <taxon>Eukaryota</taxon>
        <taxon>Fungi</taxon>
        <taxon>Fungi incertae sedis</taxon>
        <taxon>Mucoromycota</taxon>
        <taxon>Glomeromycotina</taxon>
        <taxon>Glomeromycetes</taxon>
        <taxon>Glomerales</taxon>
        <taxon>Glomeraceae</taxon>
        <taxon>Funneliformis</taxon>
    </lineage>
</organism>
<protein>
    <submittedName>
        <fullName evidence="2">15555_t:CDS:1</fullName>
    </submittedName>
</protein>